<feature type="region of interest" description="Disordered" evidence="1">
    <location>
        <begin position="1"/>
        <end position="35"/>
    </location>
</feature>
<reference evidence="3" key="1">
    <citation type="submission" date="2022-10" db="EMBL/GenBank/DDBJ databases">
        <title>The WGS of Solirubrobacter ginsenosidimutans DSM 21036.</title>
        <authorList>
            <person name="Jiang Z."/>
        </authorList>
    </citation>
    <scope>NUCLEOTIDE SEQUENCE</scope>
    <source>
        <strain evidence="3">DSM 21036</strain>
    </source>
</reference>
<evidence type="ECO:0000259" key="2">
    <source>
        <dbReference type="Pfam" id="PF09851"/>
    </source>
</evidence>
<feature type="compositionally biased region" description="Pro residues" evidence="1">
    <location>
        <begin position="19"/>
        <end position="32"/>
    </location>
</feature>
<gene>
    <name evidence="3" type="ORF">OM076_11450</name>
</gene>
<dbReference type="AlphaFoldDB" id="A0A9X3MSN5"/>
<evidence type="ECO:0000313" key="3">
    <source>
        <dbReference type="EMBL" id="MDA0160882.1"/>
    </source>
</evidence>
<feature type="compositionally biased region" description="Basic residues" evidence="1">
    <location>
        <begin position="1"/>
        <end position="11"/>
    </location>
</feature>
<keyword evidence="4" id="KW-1185">Reference proteome</keyword>
<dbReference type="Pfam" id="PF09851">
    <property type="entry name" value="SHOCT"/>
    <property type="match status" value="1"/>
</dbReference>
<evidence type="ECO:0000256" key="1">
    <source>
        <dbReference type="SAM" id="MobiDB-lite"/>
    </source>
</evidence>
<sequence length="74" mass="8054">MRGRHGRPRLLGHRDEPEPSPPPAPPAMPAPATPSAEEIELVTQLRQLAQLQQEGILTEAEFAAKKAELLVAQN</sequence>
<dbReference type="InterPro" id="IPR018649">
    <property type="entry name" value="SHOCT"/>
</dbReference>
<dbReference type="RefSeq" id="WP_270039986.1">
    <property type="nucleotide sequence ID" value="NZ_JAPDOD010000007.1"/>
</dbReference>
<proteinExistence type="predicted"/>
<feature type="domain" description="SHOCT" evidence="2">
    <location>
        <begin position="43"/>
        <end position="70"/>
    </location>
</feature>
<accession>A0A9X3MSN5</accession>
<comment type="caution">
    <text evidence="3">The sequence shown here is derived from an EMBL/GenBank/DDBJ whole genome shotgun (WGS) entry which is preliminary data.</text>
</comment>
<dbReference type="Proteomes" id="UP001149140">
    <property type="component" value="Unassembled WGS sequence"/>
</dbReference>
<organism evidence="3 4">
    <name type="scientific">Solirubrobacter ginsenosidimutans</name>
    <dbReference type="NCBI Taxonomy" id="490573"/>
    <lineage>
        <taxon>Bacteria</taxon>
        <taxon>Bacillati</taxon>
        <taxon>Actinomycetota</taxon>
        <taxon>Thermoleophilia</taxon>
        <taxon>Solirubrobacterales</taxon>
        <taxon>Solirubrobacteraceae</taxon>
        <taxon>Solirubrobacter</taxon>
    </lineage>
</organism>
<dbReference type="EMBL" id="JAPDOD010000007">
    <property type="protein sequence ID" value="MDA0160882.1"/>
    <property type="molecule type" value="Genomic_DNA"/>
</dbReference>
<name>A0A9X3MSN5_9ACTN</name>
<protein>
    <submittedName>
        <fullName evidence="3">SHOCT domain-containing protein</fullName>
    </submittedName>
</protein>
<evidence type="ECO:0000313" key="4">
    <source>
        <dbReference type="Proteomes" id="UP001149140"/>
    </source>
</evidence>